<keyword evidence="1" id="KW-0732">Signal</keyword>
<reference evidence="3" key="2">
    <citation type="journal article" date="2017" name="Genome Announc.">
        <title>Draft genome sequence of Paludibacter jiangxiensis NM7(T), a propionate-producing fermentative bacterium.</title>
        <authorList>
            <person name="Qiu Y.-L."/>
            <person name="Tourlousse D.M."/>
            <person name="Matsuura N."/>
            <person name="Ohashi A."/>
            <person name="Sekiguchi Y."/>
        </authorList>
    </citation>
    <scope>NUCLEOTIDE SEQUENCE [LARGE SCALE GENOMIC DNA]</scope>
    <source>
        <strain evidence="3">NM7</strain>
    </source>
</reference>
<feature type="chain" id="PRO_5007824801" description="Lipoprotein" evidence="1">
    <location>
        <begin position="21"/>
        <end position="161"/>
    </location>
</feature>
<evidence type="ECO:0000313" key="2">
    <source>
        <dbReference type="EMBL" id="GAT64297.1"/>
    </source>
</evidence>
<protein>
    <recommendedName>
        <fullName evidence="4">Lipoprotein</fullName>
    </recommendedName>
</protein>
<dbReference type="STRING" id="681398.PJIAN_4847"/>
<evidence type="ECO:0000313" key="3">
    <source>
        <dbReference type="Proteomes" id="UP000076586"/>
    </source>
</evidence>
<dbReference type="PROSITE" id="PS51257">
    <property type="entry name" value="PROKAR_LIPOPROTEIN"/>
    <property type="match status" value="1"/>
</dbReference>
<accession>A0A161LGX3</accession>
<sequence length="161" mass="19019">MKVYIFLLCVLLFGCTVKQSTDTSVSVSKKVCVQMPKLTIKSKLLLNMLDSVICIQKKCADFSDSTFFVITYFKQAGVFCFEPYNNYKDVFNYNPCVGFLNFENHYFFPLFKYHEWFQETKEYSSFYYQFENMPPPPGEKGRIIATVKHDKIFYRTSLFCQ</sequence>
<evidence type="ECO:0008006" key="4">
    <source>
        <dbReference type="Google" id="ProtNLM"/>
    </source>
</evidence>
<dbReference type="AlphaFoldDB" id="A0A161LGX3"/>
<dbReference type="EMBL" id="BDCR01000004">
    <property type="protein sequence ID" value="GAT64297.1"/>
    <property type="molecule type" value="Genomic_DNA"/>
</dbReference>
<evidence type="ECO:0000256" key="1">
    <source>
        <dbReference type="SAM" id="SignalP"/>
    </source>
</evidence>
<feature type="signal peptide" evidence="1">
    <location>
        <begin position="1"/>
        <end position="20"/>
    </location>
</feature>
<organism evidence="2 3">
    <name type="scientific">Paludibacter jiangxiensis</name>
    <dbReference type="NCBI Taxonomy" id="681398"/>
    <lineage>
        <taxon>Bacteria</taxon>
        <taxon>Pseudomonadati</taxon>
        <taxon>Bacteroidota</taxon>
        <taxon>Bacteroidia</taxon>
        <taxon>Bacteroidales</taxon>
        <taxon>Paludibacteraceae</taxon>
        <taxon>Paludibacter</taxon>
    </lineage>
</organism>
<keyword evidence="3" id="KW-1185">Reference proteome</keyword>
<comment type="caution">
    <text evidence="2">The sequence shown here is derived from an EMBL/GenBank/DDBJ whole genome shotgun (WGS) entry which is preliminary data.</text>
</comment>
<dbReference type="RefSeq" id="WP_153802586.1">
    <property type="nucleotide sequence ID" value="NZ_BDCR01000004.1"/>
</dbReference>
<gene>
    <name evidence="2" type="ORF">PJIAN_4847</name>
</gene>
<dbReference type="Proteomes" id="UP000076586">
    <property type="component" value="Unassembled WGS sequence"/>
</dbReference>
<name>A0A161LGX3_9BACT</name>
<proteinExistence type="predicted"/>
<reference evidence="3" key="1">
    <citation type="submission" date="2016-04" db="EMBL/GenBank/DDBJ databases">
        <title>Draft genome sequence of Paludibacter jiangxiensis strain NM7.</title>
        <authorList>
            <person name="Qiu Y."/>
            <person name="Matsuura N."/>
            <person name="Ohashi A."/>
            <person name="Tourlousse M.D."/>
            <person name="Sekiguchi Y."/>
        </authorList>
    </citation>
    <scope>NUCLEOTIDE SEQUENCE [LARGE SCALE GENOMIC DNA]</scope>
    <source>
        <strain evidence="3">NM7</strain>
    </source>
</reference>